<keyword evidence="4 12" id="KW-0808">Transferase</keyword>
<keyword evidence="6" id="KW-0677">Repeat</keyword>
<accession>A0A9N7PL40</accession>
<feature type="active site" evidence="12">
    <location>
        <position position="223"/>
    </location>
</feature>
<dbReference type="Gene3D" id="3.30.870.10">
    <property type="entry name" value="Endonuclease Chain A"/>
    <property type="match status" value="2"/>
</dbReference>
<evidence type="ECO:0000256" key="4">
    <source>
        <dbReference type="ARBA" id="ARBA00022679"/>
    </source>
</evidence>
<reference evidence="15 17" key="1">
    <citation type="submission" date="2017-09" db="EMBL/GenBank/DDBJ databases">
        <authorList>
            <person name="Thomas P."/>
            <person name="Seyboldt C."/>
        </authorList>
    </citation>
    <scope>NUCLEOTIDE SEQUENCE [LARGE SCALE GENOMIC DNA]</scope>
    <source>
        <strain evidence="15 17">DSM 7534</strain>
    </source>
</reference>
<organism evidence="15 17">
    <name type="scientific">Clostridium septicum</name>
    <dbReference type="NCBI Taxonomy" id="1504"/>
    <lineage>
        <taxon>Bacteria</taxon>
        <taxon>Bacillati</taxon>
        <taxon>Bacillota</taxon>
        <taxon>Clostridia</taxon>
        <taxon>Eubacteriales</taxon>
        <taxon>Clostridiaceae</taxon>
        <taxon>Clostridium</taxon>
    </lineage>
</organism>
<keyword evidence="3 12" id="KW-0444">Lipid biosynthesis</keyword>
<evidence type="ECO:0000259" key="14">
    <source>
        <dbReference type="PROSITE" id="PS50035"/>
    </source>
</evidence>
<dbReference type="KEGG" id="csep:CP523_11365"/>
<keyword evidence="8 12" id="KW-0443">Lipid metabolism</keyword>
<evidence type="ECO:0000313" key="17">
    <source>
        <dbReference type="Proteomes" id="UP000280586"/>
    </source>
</evidence>
<reference evidence="16" key="2">
    <citation type="submission" date="2022-06" db="EMBL/GenBank/DDBJ databases">
        <authorList>
            <person name="Holder M.E."/>
            <person name="Ajami N.J."/>
            <person name="Petrosino J.F."/>
        </authorList>
    </citation>
    <scope>NUCLEOTIDE SEQUENCE</scope>
    <source>
        <strain evidence="16">RMA 8861</strain>
    </source>
</reference>
<comment type="similarity">
    <text evidence="12">Belongs to the phospholipase D family. Cardiolipin synthase subfamily.</text>
</comment>
<dbReference type="CDD" id="cd09110">
    <property type="entry name" value="PLDc_CLS_1"/>
    <property type="match status" value="1"/>
</dbReference>
<evidence type="ECO:0000256" key="6">
    <source>
        <dbReference type="ARBA" id="ARBA00022737"/>
    </source>
</evidence>
<dbReference type="CDD" id="cd09112">
    <property type="entry name" value="PLDc_CLS_2"/>
    <property type="match status" value="1"/>
</dbReference>
<gene>
    <name evidence="15" type="primary">cls</name>
    <name evidence="15" type="ORF">CP523_11365</name>
    <name evidence="16" type="ORF">NH397_03720</name>
</gene>
<dbReference type="EMBL" id="CP099799">
    <property type="protein sequence ID" value="USS01557.1"/>
    <property type="molecule type" value="Genomic_DNA"/>
</dbReference>
<dbReference type="FunFam" id="3.30.870.10:FF:000014">
    <property type="entry name" value="Cardiolipin synthase"/>
    <property type="match status" value="1"/>
</dbReference>
<dbReference type="InterPro" id="IPR001736">
    <property type="entry name" value="PLipase_D/transphosphatidylase"/>
</dbReference>
<evidence type="ECO:0000313" key="18">
    <source>
        <dbReference type="Proteomes" id="UP001055437"/>
    </source>
</evidence>
<feature type="domain" description="PLD phosphodiesterase" evidence="14">
    <location>
        <begin position="216"/>
        <end position="243"/>
    </location>
</feature>
<evidence type="ECO:0000256" key="3">
    <source>
        <dbReference type="ARBA" id="ARBA00022516"/>
    </source>
</evidence>
<keyword evidence="2 12" id="KW-1003">Cell membrane</keyword>
<keyword evidence="10 12" id="KW-0594">Phospholipid biosynthesis</keyword>
<dbReference type="AlphaFoldDB" id="A0A9N7PL40"/>
<dbReference type="NCBIfam" id="TIGR04265">
    <property type="entry name" value="bac_cardiolipin"/>
    <property type="match status" value="1"/>
</dbReference>
<protein>
    <recommendedName>
        <fullName evidence="12 13">Cardiolipin synthase</fullName>
        <shortName evidence="12">CL synthase</shortName>
        <ecNumber evidence="12 13">2.7.8.-</ecNumber>
    </recommendedName>
</protein>
<keyword evidence="18" id="KW-1185">Reference proteome</keyword>
<dbReference type="Pfam" id="PF13396">
    <property type="entry name" value="PLDc_N"/>
    <property type="match status" value="1"/>
</dbReference>
<feature type="domain" description="PLD phosphodiesterase" evidence="14">
    <location>
        <begin position="393"/>
        <end position="420"/>
    </location>
</feature>
<evidence type="ECO:0000256" key="8">
    <source>
        <dbReference type="ARBA" id="ARBA00023098"/>
    </source>
</evidence>
<keyword evidence="5 12" id="KW-0812">Transmembrane</keyword>
<dbReference type="Pfam" id="PF13091">
    <property type="entry name" value="PLDc_2"/>
    <property type="match status" value="2"/>
</dbReference>
<evidence type="ECO:0000256" key="10">
    <source>
        <dbReference type="ARBA" id="ARBA00023209"/>
    </source>
</evidence>
<evidence type="ECO:0000256" key="11">
    <source>
        <dbReference type="ARBA" id="ARBA00023264"/>
    </source>
</evidence>
<evidence type="ECO:0000256" key="5">
    <source>
        <dbReference type="ARBA" id="ARBA00022692"/>
    </source>
</evidence>
<dbReference type="PANTHER" id="PTHR21248">
    <property type="entry name" value="CARDIOLIPIN SYNTHASE"/>
    <property type="match status" value="1"/>
</dbReference>
<feature type="transmembrane region" description="Helical" evidence="12">
    <location>
        <begin position="7"/>
        <end position="29"/>
    </location>
</feature>
<dbReference type="GO" id="GO:0008808">
    <property type="term" value="F:cardiolipin synthase activity"/>
    <property type="evidence" value="ECO:0007669"/>
    <property type="project" value="UniProtKB-UniRule"/>
</dbReference>
<feature type="transmembrane region" description="Helical" evidence="12">
    <location>
        <begin position="193"/>
        <end position="212"/>
    </location>
</feature>
<dbReference type="RefSeq" id="WP_120140865.1">
    <property type="nucleotide sequence ID" value="NZ_CP023671.1"/>
</dbReference>
<dbReference type="GO" id="GO:0005886">
    <property type="term" value="C:plasma membrane"/>
    <property type="evidence" value="ECO:0007669"/>
    <property type="project" value="UniProtKB-SubCell"/>
</dbReference>
<comment type="function">
    <text evidence="12">Catalyzes the reversible phosphatidyl group transfer from one phosphatidylglycerol molecule to another to form cardiolipin (CL) (diphosphatidylglycerol) and glycerol.</text>
</comment>
<evidence type="ECO:0000256" key="13">
    <source>
        <dbReference type="NCBIfam" id="TIGR04265"/>
    </source>
</evidence>
<dbReference type="EC" id="2.7.8.-" evidence="12 13"/>
<dbReference type="SMART" id="SM00155">
    <property type="entry name" value="PLDc"/>
    <property type="match status" value="2"/>
</dbReference>
<evidence type="ECO:0000256" key="2">
    <source>
        <dbReference type="ARBA" id="ARBA00022475"/>
    </source>
</evidence>
<name>A0A9N7PL40_CLOSE</name>
<dbReference type="PROSITE" id="PS50035">
    <property type="entry name" value="PLD"/>
    <property type="match status" value="2"/>
</dbReference>
<dbReference type="HAMAP" id="MF_01916">
    <property type="entry name" value="Cardiolipin_synth_Cls"/>
    <property type="match status" value="1"/>
</dbReference>
<proteinExistence type="inferred from homology"/>
<dbReference type="InterPro" id="IPR027379">
    <property type="entry name" value="CLS_N"/>
</dbReference>
<dbReference type="GeneID" id="303561281"/>
<dbReference type="InterPro" id="IPR030874">
    <property type="entry name" value="Cardiolipin_synth_Firmi"/>
</dbReference>
<comment type="catalytic activity">
    <reaction evidence="12">
        <text>2 a 1,2-diacyl-sn-glycero-3-phospho-(1'-sn-glycerol) = a cardiolipin + glycerol</text>
        <dbReference type="Rhea" id="RHEA:31451"/>
        <dbReference type="ChEBI" id="CHEBI:17754"/>
        <dbReference type="ChEBI" id="CHEBI:62237"/>
        <dbReference type="ChEBI" id="CHEBI:64716"/>
    </reaction>
</comment>
<dbReference type="InterPro" id="IPR025202">
    <property type="entry name" value="PLD-like_dom"/>
</dbReference>
<dbReference type="EMBL" id="CP023671">
    <property type="protein sequence ID" value="AYE34962.1"/>
    <property type="molecule type" value="Genomic_DNA"/>
</dbReference>
<evidence type="ECO:0000256" key="1">
    <source>
        <dbReference type="ARBA" id="ARBA00004651"/>
    </source>
</evidence>
<evidence type="ECO:0000256" key="9">
    <source>
        <dbReference type="ARBA" id="ARBA00023136"/>
    </source>
</evidence>
<dbReference type="InterPro" id="IPR022924">
    <property type="entry name" value="Cardiolipin_synthase"/>
</dbReference>
<keyword evidence="7 12" id="KW-1133">Transmembrane helix</keyword>
<comment type="subcellular location">
    <subcellularLocation>
        <location evidence="1 12">Cell membrane</location>
        <topology evidence="1 12">Multi-pass membrane protein</topology>
    </subcellularLocation>
</comment>
<keyword evidence="11 12" id="KW-1208">Phospholipid metabolism</keyword>
<dbReference type="GO" id="GO:0032049">
    <property type="term" value="P:cardiolipin biosynthetic process"/>
    <property type="evidence" value="ECO:0007669"/>
    <property type="project" value="UniProtKB-UniRule"/>
</dbReference>
<evidence type="ECO:0000256" key="7">
    <source>
        <dbReference type="ARBA" id="ARBA00022989"/>
    </source>
</evidence>
<feature type="active site" evidence="12">
    <location>
        <position position="400"/>
    </location>
</feature>
<dbReference type="PANTHER" id="PTHR21248:SF22">
    <property type="entry name" value="PHOSPHOLIPASE D"/>
    <property type="match status" value="1"/>
</dbReference>
<feature type="transmembrane region" description="Helical" evidence="12">
    <location>
        <begin position="35"/>
        <end position="58"/>
    </location>
</feature>
<evidence type="ECO:0000313" key="15">
    <source>
        <dbReference type="EMBL" id="AYE34962.1"/>
    </source>
</evidence>
<dbReference type="Proteomes" id="UP001055437">
    <property type="component" value="Chromosome"/>
</dbReference>
<evidence type="ECO:0000313" key="16">
    <source>
        <dbReference type="EMBL" id="USS01557.1"/>
    </source>
</evidence>
<dbReference type="SUPFAM" id="SSF56024">
    <property type="entry name" value="Phospholipase D/nuclease"/>
    <property type="match status" value="2"/>
</dbReference>
<feature type="active site" evidence="12">
    <location>
        <position position="405"/>
    </location>
</feature>
<feature type="active site" evidence="12">
    <location>
        <position position="398"/>
    </location>
</feature>
<feature type="active site" evidence="12">
    <location>
        <position position="221"/>
    </location>
</feature>
<evidence type="ECO:0000256" key="12">
    <source>
        <dbReference type="HAMAP-Rule" id="MF_01916"/>
    </source>
</evidence>
<sequence length="480" mass="56037">MSITIVGITILLTIIYIINIICSVSLIFIERKEPTTTWAWLLILAVLPGVGFIAYLTFGQNLSRQKIFREKKVIDERKAKELRDKFKEYNKAHKIREEYVDLIKMNYNHSGSLYTTGNKVKTYINGEDKFRDLLQDIKRAKKFIHIEYYIFRMDGLGKTILNELKKKIDEGVEVRLLVDGMGSKNIRTKHIKYIKNLGIKFAIFFPGILPYLNIRINYRNHRKIVVIDGEVGYVGGFNVGDEYINKGTQFEFWRDTHIRVQGEAVNELNKRFILDWDYADEEEFKDYEKYFPKQESYGDVGIQIVSSGPDHREEYIKNAYMKIINNAKERVYIQTPYLVPDEPMMEALKIAALSGVDVRIIVPGEPDHFFMEWMLSSNIGDLLEVGVKIYRYQRGFIHSKTIVADGKVSSIGTANLDIRSFKLNFEINTVIYDEEFSKKQEQIFFKDEQDCKLVTREEYESRSRGLKIKEAIIRLIAPIL</sequence>
<keyword evidence="9 12" id="KW-0472">Membrane</keyword>
<dbReference type="Proteomes" id="UP000280586">
    <property type="component" value="Chromosome"/>
</dbReference>
<feature type="active site" evidence="12">
    <location>
        <position position="228"/>
    </location>
</feature>